<accession>A0A150QM22</accession>
<reference evidence="1 2" key="1">
    <citation type="submission" date="2014-02" db="EMBL/GenBank/DDBJ databases">
        <title>The small core and large imbalanced accessory genome model reveals a collaborative survival strategy of Sorangium cellulosum strains in nature.</title>
        <authorList>
            <person name="Han K."/>
            <person name="Peng R."/>
            <person name="Blom J."/>
            <person name="Li Y.-Z."/>
        </authorList>
    </citation>
    <scope>NUCLEOTIDE SEQUENCE [LARGE SCALE GENOMIC DNA]</scope>
    <source>
        <strain evidence="1 2">So0008-312</strain>
    </source>
</reference>
<organism evidence="1 2">
    <name type="scientific">Sorangium cellulosum</name>
    <name type="common">Polyangium cellulosum</name>
    <dbReference type="NCBI Taxonomy" id="56"/>
    <lineage>
        <taxon>Bacteria</taxon>
        <taxon>Pseudomonadati</taxon>
        <taxon>Myxococcota</taxon>
        <taxon>Polyangia</taxon>
        <taxon>Polyangiales</taxon>
        <taxon>Polyangiaceae</taxon>
        <taxon>Sorangium</taxon>
    </lineage>
</organism>
<dbReference type="AlphaFoldDB" id="A0A150QM22"/>
<gene>
    <name evidence="1" type="ORF">BE15_30870</name>
</gene>
<evidence type="ECO:0000313" key="2">
    <source>
        <dbReference type="Proteomes" id="UP000075260"/>
    </source>
</evidence>
<name>A0A150QM22_SORCE</name>
<comment type="caution">
    <text evidence="1">The sequence shown here is derived from an EMBL/GenBank/DDBJ whole genome shotgun (WGS) entry which is preliminary data.</text>
</comment>
<protein>
    <submittedName>
        <fullName evidence="1">Uncharacterized protein</fullName>
    </submittedName>
</protein>
<sequence length="140" mass="15613">MVQLEQHAGLLEEAFEAIAALVKSRLKHLRSELSTEKFVLDPEDFPKASFTDSVPDLIAVECESAIFQMGKQWGQRLAHVCVPQMLAFKFSLAIRPTVAHVSTLLQEIRKNILERRMPNEHSPNAAVLLVKIVLGPSDNA</sequence>
<dbReference type="Proteomes" id="UP000075260">
    <property type="component" value="Unassembled WGS sequence"/>
</dbReference>
<evidence type="ECO:0000313" key="1">
    <source>
        <dbReference type="EMBL" id="KYF68698.1"/>
    </source>
</evidence>
<proteinExistence type="predicted"/>
<dbReference type="EMBL" id="JEMA01000543">
    <property type="protein sequence ID" value="KYF68698.1"/>
    <property type="molecule type" value="Genomic_DNA"/>
</dbReference>